<dbReference type="PANTHER" id="PTHR30249">
    <property type="entry name" value="PUTATIVE SEROTONIN TRANSPORTER"/>
    <property type="match status" value="1"/>
</dbReference>
<feature type="transmembrane region" description="Helical" evidence="5">
    <location>
        <begin position="57"/>
        <end position="76"/>
    </location>
</feature>
<feature type="transmembrane region" description="Helical" evidence="5">
    <location>
        <begin position="88"/>
        <end position="110"/>
    </location>
</feature>
<dbReference type="Pfam" id="PF04172">
    <property type="entry name" value="LrgB"/>
    <property type="match status" value="1"/>
</dbReference>
<gene>
    <name evidence="6" type="ORF">SAMN05660429_00678</name>
</gene>
<dbReference type="STRING" id="349064.SAMN05660429_00678"/>
<feature type="transmembrane region" description="Helical" evidence="5">
    <location>
        <begin position="202"/>
        <end position="225"/>
    </location>
</feature>
<evidence type="ECO:0000256" key="4">
    <source>
        <dbReference type="ARBA" id="ARBA00023136"/>
    </source>
</evidence>
<evidence type="ECO:0000256" key="5">
    <source>
        <dbReference type="SAM" id="Phobius"/>
    </source>
</evidence>
<keyword evidence="3 5" id="KW-1133">Transmembrane helix</keyword>
<evidence type="ECO:0000256" key="2">
    <source>
        <dbReference type="ARBA" id="ARBA00022692"/>
    </source>
</evidence>
<dbReference type="EMBL" id="FOHK01000003">
    <property type="protein sequence ID" value="SES92606.1"/>
    <property type="molecule type" value="Genomic_DNA"/>
</dbReference>
<evidence type="ECO:0000256" key="3">
    <source>
        <dbReference type="ARBA" id="ARBA00022989"/>
    </source>
</evidence>
<dbReference type="Proteomes" id="UP000199308">
    <property type="component" value="Unassembled WGS sequence"/>
</dbReference>
<evidence type="ECO:0000313" key="7">
    <source>
        <dbReference type="Proteomes" id="UP000199308"/>
    </source>
</evidence>
<accession>A0A1I0AEF8</accession>
<keyword evidence="2 5" id="KW-0812">Transmembrane</keyword>
<comment type="subcellular location">
    <subcellularLocation>
        <location evidence="1">Membrane</location>
        <topology evidence="1">Multi-pass membrane protein</topology>
    </subcellularLocation>
</comment>
<dbReference type="PANTHER" id="PTHR30249:SF0">
    <property type="entry name" value="PLASTIDAL GLYCOLATE_GLYCERATE TRANSLOCATOR 1, CHLOROPLASTIC"/>
    <property type="match status" value="1"/>
</dbReference>
<keyword evidence="7" id="KW-1185">Reference proteome</keyword>
<organism evidence="6 7">
    <name type="scientific">Thalassotalea agarivorans</name>
    <name type="common">Thalassomonas agarivorans</name>
    <dbReference type="NCBI Taxonomy" id="349064"/>
    <lineage>
        <taxon>Bacteria</taxon>
        <taxon>Pseudomonadati</taxon>
        <taxon>Pseudomonadota</taxon>
        <taxon>Gammaproteobacteria</taxon>
        <taxon>Alteromonadales</taxon>
        <taxon>Colwelliaceae</taxon>
        <taxon>Thalassotalea</taxon>
    </lineage>
</organism>
<sequence>MPYVLAILLTLSVYQLMVNVQRKIGTPLVNPLLFSLAIIIPILLATNVSFEQYFKAAWPIHALLEPAIVVLGFPLYQHLKTIRYQWQSITAILALGVVVALVSSFVITMLVINQLPLAVSLSLKSITTPVALVLTEDFGGIPSITAFTIIIAGLVGALAGIPWLNYIGIKDAKTQGLAIGAASHVLGTATISQNSYEHGAYGSLSLIISASITAILSPFIVPFMITTLT</sequence>
<name>A0A1I0AEF8_THASX</name>
<keyword evidence="4 5" id="KW-0472">Membrane</keyword>
<feature type="transmembrane region" description="Helical" evidence="5">
    <location>
        <begin position="141"/>
        <end position="164"/>
    </location>
</feature>
<reference evidence="6 7" key="1">
    <citation type="submission" date="2016-10" db="EMBL/GenBank/DDBJ databases">
        <authorList>
            <person name="de Groot N.N."/>
        </authorList>
    </citation>
    <scope>NUCLEOTIDE SEQUENCE [LARGE SCALE GENOMIC DNA]</scope>
    <source>
        <strain evidence="6 7">DSM 19706</strain>
    </source>
</reference>
<feature type="transmembrane region" description="Helical" evidence="5">
    <location>
        <begin position="32"/>
        <end position="50"/>
    </location>
</feature>
<dbReference type="GO" id="GO:0016020">
    <property type="term" value="C:membrane"/>
    <property type="evidence" value="ECO:0007669"/>
    <property type="project" value="UniProtKB-SubCell"/>
</dbReference>
<evidence type="ECO:0000313" key="6">
    <source>
        <dbReference type="EMBL" id="SES92606.1"/>
    </source>
</evidence>
<dbReference type="PRINTS" id="PR00303">
    <property type="entry name" value="SECYTRNLCASE"/>
</dbReference>
<dbReference type="InterPro" id="IPR007300">
    <property type="entry name" value="CidB/LrgB"/>
</dbReference>
<protein>
    <submittedName>
        <fullName evidence="6">TIGR00659 family protein</fullName>
    </submittedName>
</protein>
<dbReference type="AlphaFoldDB" id="A0A1I0AEF8"/>
<proteinExistence type="predicted"/>
<evidence type="ECO:0000256" key="1">
    <source>
        <dbReference type="ARBA" id="ARBA00004141"/>
    </source>
</evidence>